<name>A0A6G6XY23_9CAUD</name>
<reference evidence="1 2" key="1">
    <citation type="submission" date="2020-02" db="EMBL/GenBank/DDBJ databases">
        <title>Identification and Characterization of First Virulent Phages, Including a Novel Jumbo Virus, Infecting Ochrobactrum spp.</title>
        <authorList>
            <person name="Decewicz P."/>
            <person name="Golec P."/>
            <person name="Szymczak M."/>
            <person name="Radlinska M."/>
            <person name="Dziewit L."/>
        </authorList>
    </citation>
    <scope>NUCLEOTIDE SEQUENCE [LARGE SCALE GENOMIC DNA]</scope>
</reference>
<keyword evidence="2" id="KW-1185">Reference proteome</keyword>
<proteinExistence type="predicted"/>
<protein>
    <submittedName>
        <fullName evidence="1">Uncharacterized protein</fullName>
    </submittedName>
</protein>
<dbReference type="Proteomes" id="UP000503046">
    <property type="component" value="Segment"/>
</dbReference>
<sequence length="44" mass="4935">MRGWGPLSRRASSLRACNTFHWWTNARVQPPDAGIFLGSAFDAE</sequence>
<organism evidence="1 2">
    <name type="scientific">Ochrobactrum phage vB_OspP_OH</name>
    <dbReference type="NCBI Taxonomy" id="2712957"/>
    <lineage>
        <taxon>Viruses</taxon>
        <taxon>Duplodnaviria</taxon>
        <taxon>Heunggongvirae</taxon>
        <taxon>Uroviricota</taxon>
        <taxon>Caudoviricetes</taxon>
        <taxon>Wolominvirus</taxon>
        <taxon>Wolominvirus OH</taxon>
    </lineage>
</organism>
<evidence type="ECO:0000313" key="2">
    <source>
        <dbReference type="Proteomes" id="UP000503046"/>
    </source>
</evidence>
<gene>
    <name evidence="1" type="ORF">phiOH_p63</name>
</gene>
<accession>A0A6G6XY23</accession>
<dbReference type="EMBL" id="MT028492">
    <property type="protein sequence ID" value="QIG66119.1"/>
    <property type="molecule type" value="Genomic_DNA"/>
</dbReference>
<evidence type="ECO:0000313" key="1">
    <source>
        <dbReference type="EMBL" id="QIG66119.1"/>
    </source>
</evidence>